<feature type="chain" id="PRO_5045976666" evidence="2">
    <location>
        <begin position="27"/>
        <end position="137"/>
    </location>
</feature>
<evidence type="ECO:0000256" key="2">
    <source>
        <dbReference type="SAM" id="SignalP"/>
    </source>
</evidence>
<dbReference type="EMBL" id="CP126980">
    <property type="protein sequence ID" value="WIM94150.1"/>
    <property type="molecule type" value="Genomic_DNA"/>
</dbReference>
<organism evidence="3 4">
    <name type="scientific">Actinoplanes oblitus</name>
    <dbReference type="NCBI Taxonomy" id="3040509"/>
    <lineage>
        <taxon>Bacteria</taxon>
        <taxon>Bacillati</taxon>
        <taxon>Actinomycetota</taxon>
        <taxon>Actinomycetes</taxon>
        <taxon>Micromonosporales</taxon>
        <taxon>Micromonosporaceae</taxon>
        <taxon>Actinoplanes</taxon>
    </lineage>
</organism>
<sequence length="137" mass="14525">MHKISTIAVTGLGLAGALVVSTPAQAAPSTGQITGTSATRTGPGIIKLDGQYWSLPDCRANAEAAEWNKEISNAQCIAQSDTTSKWWIIVGDPYREPQAPAKTTSTEPTNTDKPAKKGGKDPFGVCKYADDWFPLDC</sequence>
<feature type="signal peptide" evidence="2">
    <location>
        <begin position="1"/>
        <end position="26"/>
    </location>
</feature>
<feature type="region of interest" description="Disordered" evidence="1">
    <location>
        <begin position="96"/>
        <end position="123"/>
    </location>
</feature>
<reference evidence="3 4" key="1">
    <citation type="submission" date="2023-06" db="EMBL/GenBank/DDBJ databases">
        <authorList>
            <person name="Yushchuk O."/>
            <person name="Binda E."/>
            <person name="Ruckert-Reed C."/>
            <person name="Fedorenko V."/>
            <person name="Kalinowski J."/>
            <person name="Marinelli F."/>
        </authorList>
    </citation>
    <scope>NUCLEOTIDE SEQUENCE [LARGE SCALE GENOMIC DNA]</scope>
    <source>
        <strain evidence="3 4">NRRL 3884</strain>
    </source>
</reference>
<protein>
    <submittedName>
        <fullName evidence="3">Uncharacterized protein</fullName>
    </submittedName>
</protein>
<dbReference type="Proteomes" id="UP001240150">
    <property type="component" value="Chromosome"/>
</dbReference>
<dbReference type="RefSeq" id="WP_284915353.1">
    <property type="nucleotide sequence ID" value="NZ_CP126980.1"/>
</dbReference>
<keyword evidence="2" id="KW-0732">Signal</keyword>
<feature type="compositionally biased region" description="Polar residues" evidence="1">
    <location>
        <begin position="101"/>
        <end position="112"/>
    </location>
</feature>
<evidence type="ECO:0000313" key="3">
    <source>
        <dbReference type="EMBL" id="WIM94150.1"/>
    </source>
</evidence>
<gene>
    <name evidence="3" type="ORF">ACTOB_006151</name>
</gene>
<keyword evidence="4" id="KW-1185">Reference proteome</keyword>
<proteinExistence type="predicted"/>
<name>A0ABY8W8L1_9ACTN</name>
<evidence type="ECO:0000313" key="4">
    <source>
        <dbReference type="Proteomes" id="UP001240150"/>
    </source>
</evidence>
<evidence type="ECO:0000256" key="1">
    <source>
        <dbReference type="SAM" id="MobiDB-lite"/>
    </source>
</evidence>
<accession>A0ABY8W8L1</accession>